<accession>A0AAW1NL67</accession>
<protein>
    <submittedName>
        <fullName evidence="2">Uncharacterized protein</fullName>
    </submittedName>
</protein>
<reference evidence="2 3" key="1">
    <citation type="journal article" date="2024" name="Nat. Commun.">
        <title>Phylogenomics reveals the evolutionary origins of lichenization in chlorophyte algae.</title>
        <authorList>
            <person name="Puginier C."/>
            <person name="Libourel C."/>
            <person name="Otte J."/>
            <person name="Skaloud P."/>
            <person name="Haon M."/>
            <person name="Grisel S."/>
            <person name="Petersen M."/>
            <person name="Berrin J.G."/>
            <person name="Delaux P.M."/>
            <person name="Dal Grande F."/>
            <person name="Keller J."/>
        </authorList>
    </citation>
    <scope>NUCLEOTIDE SEQUENCE [LARGE SCALE GENOMIC DNA]</scope>
    <source>
        <strain evidence="2 3">SAG 2036</strain>
    </source>
</reference>
<dbReference type="EMBL" id="JALJOQ010000297">
    <property type="protein sequence ID" value="KAK9785604.1"/>
    <property type="molecule type" value="Genomic_DNA"/>
</dbReference>
<dbReference type="GO" id="GO:0030246">
    <property type="term" value="F:carbohydrate binding"/>
    <property type="evidence" value="ECO:0007669"/>
    <property type="project" value="InterPro"/>
</dbReference>
<evidence type="ECO:0000256" key="1">
    <source>
        <dbReference type="SAM" id="MobiDB-lite"/>
    </source>
</evidence>
<name>A0AAW1NL67_9CHLO</name>
<dbReference type="InterPro" id="IPR013784">
    <property type="entry name" value="Carb-bd-like_fold"/>
</dbReference>
<evidence type="ECO:0000313" key="3">
    <source>
        <dbReference type="Proteomes" id="UP001465755"/>
    </source>
</evidence>
<keyword evidence="3" id="KW-1185">Reference proteome</keyword>
<organism evidence="2 3">
    <name type="scientific">Symbiochloris irregularis</name>
    <dbReference type="NCBI Taxonomy" id="706552"/>
    <lineage>
        <taxon>Eukaryota</taxon>
        <taxon>Viridiplantae</taxon>
        <taxon>Chlorophyta</taxon>
        <taxon>core chlorophytes</taxon>
        <taxon>Trebouxiophyceae</taxon>
        <taxon>Trebouxiales</taxon>
        <taxon>Trebouxiaceae</taxon>
        <taxon>Symbiochloris</taxon>
    </lineage>
</organism>
<dbReference type="Proteomes" id="UP001465755">
    <property type="component" value="Unassembled WGS sequence"/>
</dbReference>
<gene>
    <name evidence="2" type="ORF">WJX73_001359</name>
</gene>
<dbReference type="InterPro" id="IPR013783">
    <property type="entry name" value="Ig-like_fold"/>
</dbReference>
<evidence type="ECO:0000313" key="2">
    <source>
        <dbReference type="EMBL" id="KAK9785604.1"/>
    </source>
</evidence>
<proteinExistence type="predicted"/>
<dbReference type="SUPFAM" id="SSF49452">
    <property type="entry name" value="Starch-binding domain-like"/>
    <property type="match status" value="1"/>
</dbReference>
<dbReference type="Gene3D" id="2.60.40.10">
    <property type="entry name" value="Immunoglobulins"/>
    <property type="match status" value="1"/>
</dbReference>
<sequence>MLQQWQQQDIWTAEVDARVEGAALEYKYIVCGRDGSLVYWQPGCNQQLAEDLLPAEQHWPEQIIIADSWDHGAREVQQVAASQSGLSTGAAIVEAQTPEEAVLLWAYTASQALLVSKSKGAGLQSLPASRPPAEECTEEPVPGAH</sequence>
<feature type="region of interest" description="Disordered" evidence="1">
    <location>
        <begin position="122"/>
        <end position="145"/>
    </location>
</feature>
<comment type="caution">
    <text evidence="2">The sequence shown here is derived from an EMBL/GenBank/DDBJ whole genome shotgun (WGS) entry which is preliminary data.</text>
</comment>
<dbReference type="AlphaFoldDB" id="A0AAW1NL67"/>